<keyword evidence="3 7" id="KW-1134">Transmembrane beta strand</keyword>
<keyword evidence="11" id="KW-1185">Reference proteome</keyword>
<dbReference type="Pfam" id="PF07715">
    <property type="entry name" value="Plug"/>
    <property type="match status" value="1"/>
</dbReference>
<evidence type="ECO:0000256" key="7">
    <source>
        <dbReference type="PROSITE-ProRule" id="PRU01360"/>
    </source>
</evidence>
<dbReference type="InterPro" id="IPR023996">
    <property type="entry name" value="TonB-dep_OMP_SusC/RagA"/>
</dbReference>
<feature type="domain" description="TonB-dependent receptor plug" evidence="9">
    <location>
        <begin position="228"/>
        <end position="336"/>
    </location>
</feature>
<proteinExistence type="inferred from homology"/>
<dbReference type="NCBIfam" id="TIGR04056">
    <property type="entry name" value="OMP_RagA_SusC"/>
    <property type="match status" value="1"/>
</dbReference>
<evidence type="ECO:0000313" key="11">
    <source>
        <dbReference type="Proteomes" id="UP000223749"/>
    </source>
</evidence>
<dbReference type="AlphaFoldDB" id="A0A2D1U6C2"/>
<evidence type="ECO:0000256" key="2">
    <source>
        <dbReference type="ARBA" id="ARBA00022448"/>
    </source>
</evidence>
<dbReference type="SUPFAM" id="SSF49464">
    <property type="entry name" value="Carboxypeptidase regulatory domain-like"/>
    <property type="match status" value="1"/>
</dbReference>
<evidence type="ECO:0000256" key="3">
    <source>
        <dbReference type="ARBA" id="ARBA00022452"/>
    </source>
</evidence>
<dbReference type="Gene3D" id="2.40.170.20">
    <property type="entry name" value="TonB-dependent receptor, beta-barrel domain"/>
    <property type="match status" value="1"/>
</dbReference>
<dbReference type="InterPro" id="IPR008969">
    <property type="entry name" value="CarboxyPept-like_regulatory"/>
</dbReference>
<dbReference type="KEGG" id="pgs:CPT03_11970"/>
<keyword evidence="8" id="KW-1133">Transmembrane helix</keyword>
<dbReference type="InterPro" id="IPR023997">
    <property type="entry name" value="TonB-dep_OMP_SusC/RagA_CS"/>
</dbReference>
<evidence type="ECO:0000256" key="6">
    <source>
        <dbReference type="ARBA" id="ARBA00023237"/>
    </source>
</evidence>
<accession>A0A2D1U6C2</accession>
<evidence type="ECO:0000259" key="9">
    <source>
        <dbReference type="Pfam" id="PF07715"/>
    </source>
</evidence>
<dbReference type="Pfam" id="PF13715">
    <property type="entry name" value="CarbopepD_reg_2"/>
    <property type="match status" value="1"/>
</dbReference>
<reference evidence="10 11" key="1">
    <citation type="submission" date="2017-10" db="EMBL/GenBank/DDBJ databases">
        <title>Whole genome of Pedobacter ginsengisoli T01R-27 isolated from tomato rhizosphere.</title>
        <authorList>
            <person name="Weon H.-Y."/>
            <person name="Lee S.A."/>
            <person name="Sang M.K."/>
            <person name="Song J."/>
        </authorList>
    </citation>
    <scope>NUCLEOTIDE SEQUENCE [LARGE SCALE GENOMIC DNA]</scope>
    <source>
        <strain evidence="10 11">T01R-27</strain>
    </source>
</reference>
<dbReference type="GO" id="GO:0009279">
    <property type="term" value="C:cell outer membrane"/>
    <property type="evidence" value="ECO:0007669"/>
    <property type="project" value="UniProtKB-SubCell"/>
</dbReference>
<evidence type="ECO:0000256" key="8">
    <source>
        <dbReference type="SAM" id="Phobius"/>
    </source>
</evidence>
<comment type="subcellular location">
    <subcellularLocation>
        <location evidence="1 7">Cell outer membrane</location>
        <topology evidence="1 7">Multi-pass membrane protein</topology>
    </subcellularLocation>
</comment>
<dbReference type="NCBIfam" id="TIGR04057">
    <property type="entry name" value="SusC_RagA_signa"/>
    <property type="match status" value="1"/>
</dbReference>
<dbReference type="InterPro" id="IPR037066">
    <property type="entry name" value="Plug_dom_sf"/>
</dbReference>
<name>A0A2D1U6C2_9SPHI</name>
<keyword evidence="4 7" id="KW-0812">Transmembrane</keyword>
<feature type="transmembrane region" description="Helical" evidence="8">
    <location>
        <begin position="20"/>
        <end position="42"/>
    </location>
</feature>
<dbReference type="Proteomes" id="UP000223749">
    <property type="component" value="Chromosome"/>
</dbReference>
<keyword evidence="5 7" id="KW-0472">Membrane</keyword>
<organism evidence="10 11">
    <name type="scientific">Pedobacter ginsengisoli</name>
    <dbReference type="NCBI Taxonomy" id="363852"/>
    <lineage>
        <taxon>Bacteria</taxon>
        <taxon>Pseudomonadati</taxon>
        <taxon>Bacteroidota</taxon>
        <taxon>Sphingobacteriia</taxon>
        <taxon>Sphingobacteriales</taxon>
        <taxon>Sphingobacteriaceae</taxon>
        <taxon>Pedobacter</taxon>
    </lineage>
</organism>
<dbReference type="InterPro" id="IPR039426">
    <property type="entry name" value="TonB-dep_rcpt-like"/>
</dbReference>
<evidence type="ECO:0000256" key="4">
    <source>
        <dbReference type="ARBA" id="ARBA00022692"/>
    </source>
</evidence>
<keyword evidence="2 7" id="KW-0813">Transport</keyword>
<evidence type="ECO:0000256" key="1">
    <source>
        <dbReference type="ARBA" id="ARBA00004571"/>
    </source>
</evidence>
<evidence type="ECO:0000256" key="5">
    <source>
        <dbReference type="ARBA" id="ARBA00023136"/>
    </source>
</evidence>
<dbReference type="PROSITE" id="PS52016">
    <property type="entry name" value="TONB_DEPENDENT_REC_3"/>
    <property type="match status" value="1"/>
</dbReference>
<dbReference type="SUPFAM" id="SSF56935">
    <property type="entry name" value="Porins"/>
    <property type="match status" value="1"/>
</dbReference>
<comment type="similarity">
    <text evidence="7">Belongs to the TonB-dependent receptor family.</text>
</comment>
<dbReference type="Gene3D" id="2.170.130.10">
    <property type="entry name" value="TonB-dependent receptor, plug domain"/>
    <property type="match status" value="1"/>
</dbReference>
<dbReference type="InterPro" id="IPR012910">
    <property type="entry name" value="Plug_dom"/>
</dbReference>
<gene>
    <name evidence="10" type="ORF">CPT03_11970</name>
</gene>
<evidence type="ECO:0000313" key="10">
    <source>
        <dbReference type="EMBL" id="ATP57137.1"/>
    </source>
</evidence>
<dbReference type="InterPro" id="IPR036942">
    <property type="entry name" value="Beta-barrel_TonB_sf"/>
</dbReference>
<protein>
    <submittedName>
        <fullName evidence="10">SusC/RagA family TonB-linked outer membrane protein</fullName>
    </submittedName>
</protein>
<keyword evidence="6 7" id="KW-0998">Cell outer membrane</keyword>
<dbReference type="Gene3D" id="2.60.40.1120">
    <property type="entry name" value="Carboxypeptidase-like, regulatory domain"/>
    <property type="match status" value="1"/>
</dbReference>
<sequence>MNLKEEPSLLRINNEKLISYMLKILLTMRLNVILLIIGMLLISATGFSQRITYVKKNTSLSELFDEIYKQTGYGTIWSEKKLKNITPFDADFHDTPLENVLKISLKNQQLTYTIKDKTIVLREQDVMTFGPKSTSTSIDVRGIVLDEKERPLAGATIQVKGTQKKTISDSAGNFSIEVLDQEKELFISFVGYNTKQVNVAEDMQVSLSLKPNDLEAVEVAVGYGTQKKTSITGAVSTLDAKDIQTIPTSSLSNLLAGRLPGAQIVNNSGFVGANSNILVRGVGSGTGGTYPLVVIDNVIASRTDFDVLDPNEVESIALLKDAGTAAIYGSRAANGVLLVKTRSGGVNQKAEFTVKTYFTTDRTTKPIPGYSATDELIYKNNQYIHQQEIAGQSIGTLPYGQAAFDYYKDKSYELMDYIWRNPTSQQHDLTVSGGSEEIQYFMLAGFNKANGSFENTDYNRYNFRSKVDAVISRNLKIGLNLNGYRRALDRFYWPYDLEESQTVQDFYRTTFNWSRLFPFYATLDGTTTDRLDPKGFPAIGSGGWNPVETIYNAGYRKTIYNNLNGILNIDLKIPFVPGLSTRVMGNYNVKTRNNKSFIKFNKSYPIKFKTDGVSARNYLPVGLDMENPNIHNLSNALESIVENVNFANSYQLNWFLNYSRTFGQNAISANLIYEQSEGNSKILSGSAGRLISSDIDQILVASPDATDRYFSGSEGANSRLGWVGRIHYEYDSKYITEFSFREDGSYLFEPGHRFGFFPSASAAWRISKEMFFNVDFISELKLRASYGTTGNDGTTDGSIAAYQWQNNYYPGSSYMFGDNYELGIAQGRFPNPDITWEKTSSYDLGLEFALFNGQLYGVFDYFKRRISDIFQTRVQTLPGTLGAVLPQVNYAKKDVNGFDFSLQYHTKAGGISYLIGANIGYAKDKWVVYDEPAIVQGTWRSQVGQPTNRLNGYISEGIIRDQSIVDELKAKGFKQFGRDPMIGALLFKDIRGVNYSEGPDGKIDANDRTYLSNNQIPRVNYGINLSAEWRAIKVDILLQGVSAYDKIVTTANTPDGGVFQFDRPYFGLWTDAWSRENPNGKYPKIIDWGYEELGFAPSSFWIGNGAYLRLKNVNISYSLPQKWINKIGIKQAQAFFTATNLLTLSAFKTYDPEQLALDSYPIMKGFTGGLNIVF</sequence>
<dbReference type="EMBL" id="CP024091">
    <property type="protein sequence ID" value="ATP57137.1"/>
    <property type="molecule type" value="Genomic_DNA"/>
</dbReference>